<proteinExistence type="inferred from homology"/>
<keyword evidence="7 13" id="KW-0472">Membrane</keyword>
<dbReference type="Proteomes" id="UP000698028">
    <property type="component" value="Unassembled WGS sequence"/>
</dbReference>
<evidence type="ECO:0000256" key="1">
    <source>
        <dbReference type="ARBA" id="ARBA00004162"/>
    </source>
</evidence>
<keyword evidence="4 13" id="KW-0812">Transmembrane</keyword>
<dbReference type="EMBL" id="JAHVAH010000001">
    <property type="protein sequence ID" value="MBW0144690.1"/>
    <property type="molecule type" value="Genomic_DNA"/>
</dbReference>
<comment type="function">
    <text evidence="12">Catalyzes the acylation of glycosyl-4,4'-diaponeurosporenoate, i.e. the esterification of glucose at the C6'' position with the carboxyl group of the C(15) fatty acid 12-methyltetradecanoic acid, to yield staphyloxanthin. This is the last step in the biosynthesis of this orange pigment, present in most staphylococci strains.</text>
</comment>
<protein>
    <recommendedName>
        <fullName evidence="11">Glycosyl-4,4'-diaponeurosporenoate acyltransferase</fullName>
    </recommendedName>
</protein>
<evidence type="ECO:0000256" key="6">
    <source>
        <dbReference type="ARBA" id="ARBA00022989"/>
    </source>
</evidence>
<comment type="subcellular location">
    <subcellularLocation>
        <location evidence="1">Cell membrane</location>
        <topology evidence="1">Single-pass membrane protein</topology>
    </subcellularLocation>
</comment>
<evidence type="ECO:0000256" key="12">
    <source>
        <dbReference type="ARBA" id="ARBA00025324"/>
    </source>
</evidence>
<sequence length="206" mass="22927">MLIAEQTHDAIRLAARFNNLMFGLFGAWLALVLMFWLRAWGPLLPFDEAPLQASAPIWFAVSVAAAAIAAKLPRRYYLPRRAEIDGGIYRSMGVPQFRAMITDGDFINAFVRRRHPGYRVHRGSDALASLVARGMQSERSHHALLWFGLGTSICAAVGGWHGWAALIGLGNLVGNFYPVILQRYTRGRVWRVRPMAVRQALGVDIG</sequence>
<evidence type="ECO:0000313" key="14">
    <source>
        <dbReference type="EMBL" id="MBW0144690.1"/>
    </source>
</evidence>
<evidence type="ECO:0000256" key="10">
    <source>
        <dbReference type="ARBA" id="ARBA00023603"/>
    </source>
</evidence>
<comment type="similarity">
    <text evidence="10">Belongs to the acyltransferase CrtO family.</text>
</comment>
<feature type="transmembrane region" description="Helical" evidence="13">
    <location>
        <begin position="166"/>
        <end position="185"/>
    </location>
</feature>
<comment type="pathway">
    <text evidence="9">Carotenoid biosynthesis; staphyloxanthin biosynthesis; staphyloxanthin from farnesyl diphosphate: step 5/5.</text>
</comment>
<evidence type="ECO:0000256" key="4">
    <source>
        <dbReference type="ARBA" id="ARBA00022692"/>
    </source>
</evidence>
<evidence type="ECO:0000256" key="9">
    <source>
        <dbReference type="ARBA" id="ARBA00023588"/>
    </source>
</evidence>
<dbReference type="InterPro" id="IPR044021">
    <property type="entry name" value="CrtO"/>
</dbReference>
<keyword evidence="8" id="KW-0012">Acyltransferase</keyword>
<evidence type="ECO:0000256" key="8">
    <source>
        <dbReference type="ARBA" id="ARBA00023315"/>
    </source>
</evidence>
<keyword evidence="6 13" id="KW-1133">Transmembrane helix</keyword>
<evidence type="ECO:0000256" key="5">
    <source>
        <dbReference type="ARBA" id="ARBA00022729"/>
    </source>
</evidence>
<evidence type="ECO:0000256" key="3">
    <source>
        <dbReference type="ARBA" id="ARBA00022679"/>
    </source>
</evidence>
<evidence type="ECO:0000256" key="13">
    <source>
        <dbReference type="SAM" id="Phobius"/>
    </source>
</evidence>
<keyword evidence="15" id="KW-1185">Reference proteome</keyword>
<keyword evidence="2" id="KW-1003">Cell membrane</keyword>
<dbReference type="RefSeq" id="WP_218632656.1">
    <property type="nucleotide sequence ID" value="NZ_JAHVAH010000001.1"/>
</dbReference>
<keyword evidence="3" id="KW-0808">Transferase</keyword>
<dbReference type="Pfam" id="PF18927">
    <property type="entry name" value="CrtO"/>
    <property type="match status" value="1"/>
</dbReference>
<gene>
    <name evidence="14" type="ORF">KTQ36_05205</name>
</gene>
<organism evidence="14 15">
    <name type="scientific">Sphingomicrobium clamense</name>
    <dbReference type="NCBI Taxonomy" id="2851013"/>
    <lineage>
        <taxon>Bacteria</taxon>
        <taxon>Pseudomonadati</taxon>
        <taxon>Pseudomonadota</taxon>
        <taxon>Alphaproteobacteria</taxon>
        <taxon>Sphingomonadales</taxon>
        <taxon>Sphingomonadaceae</taxon>
        <taxon>Sphingomicrobium</taxon>
    </lineage>
</organism>
<evidence type="ECO:0000313" key="15">
    <source>
        <dbReference type="Proteomes" id="UP000698028"/>
    </source>
</evidence>
<feature type="transmembrane region" description="Helical" evidence="13">
    <location>
        <begin position="20"/>
        <end position="41"/>
    </location>
</feature>
<evidence type="ECO:0000256" key="2">
    <source>
        <dbReference type="ARBA" id="ARBA00022475"/>
    </source>
</evidence>
<evidence type="ECO:0000256" key="7">
    <source>
        <dbReference type="ARBA" id="ARBA00023136"/>
    </source>
</evidence>
<feature type="transmembrane region" description="Helical" evidence="13">
    <location>
        <begin position="53"/>
        <end position="72"/>
    </location>
</feature>
<accession>A0ABS6V555</accession>
<keyword evidence="5" id="KW-0732">Signal</keyword>
<comment type="caution">
    <text evidence="14">The sequence shown here is derived from an EMBL/GenBank/DDBJ whole genome shotgun (WGS) entry which is preliminary data.</text>
</comment>
<reference evidence="14 15" key="1">
    <citation type="submission" date="2021-07" db="EMBL/GenBank/DDBJ databases">
        <title>The draft genome sequence of Sphingomicrobium sp. B8.</title>
        <authorList>
            <person name="Mu L."/>
        </authorList>
    </citation>
    <scope>NUCLEOTIDE SEQUENCE [LARGE SCALE GENOMIC DNA]</scope>
    <source>
        <strain evidence="14 15">B8</strain>
    </source>
</reference>
<feature type="transmembrane region" description="Helical" evidence="13">
    <location>
        <begin position="143"/>
        <end position="160"/>
    </location>
</feature>
<evidence type="ECO:0000256" key="11">
    <source>
        <dbReference type="ARBA" id="ARBA00023667"/>
    </source>
</evidence>
<name>A0ABS6V555_9SPHN</name>